<evidence type="ECO:0000313" key="2">
    <source>
        <dbReference type="Proteomes" id="UP000054248"/>
    </source>
</evidence>
<reference evidence="1 2" key="1">
    <citation type="submission" date="2014-04" db="EMBL/GenBank/DDBJ databases">
        <authorList>
            <consortium name="DOE Joint Genome Institute"/>
            <person name="Kuo A."/>
            <person name="Girlanda M."/>
            <person name="Perotto S."/>
            <person name="Kohler A."/>
            <person name="Nagy L.G."/>
            <person name="Floudas D."/>
            <person name="Copeland A."/>
            <person name="Barry K.W."/>
            <person name="Cichocki N."/>
            <person name="Veneault-Fourrey C."/>
            <person name="LaButti K."/>
            <person name="Lindquist E.A."/>
            <person name="Lipzen A."/>
            <person name="Lundell T."/>
            <person name="Morin E."/>
            <person name="Murat C."/>
            <person name="Sun H."/>
            <person name="Tunlid A."/>
            <person name="Henrissat B."/>
            <person name="Grigoriev I.V."/>
            <person name="Hibbett D.S."/>
            <person name="Martin F."/>
            <person name="Nordberg H.P."/>
            <person name="Cantor M.N."/>
            <person name="Hua S.X."/>
        </authorList>
    </citation>
    <scope>NUCLEOTIDE SEQUENCE [LARGE SCALE GENOMIC DNA]</scope>
    <source>
        <strain evidence="1 2">MUT 4182</strain>
    </source>
</reference>
<dbReference type="Proteomes" id="UP000054248">
    <property type="component" value="Unassembled WGS sequence"/>
</dbReference>
<gene>
    <name evidence="1" type="ORF">M407DRAFT_26931</name>
</gene>
<evidence type="ECO:0000313" key="1">
    <source>
        <dbReference type="EMBL" id="KIO23646.1"/>
    </source>
</evidence>
<dbReference type="HOGENOM" id="CLU_1887279_0_0_1"/>
<proteinExistence type="predicted"/>
<sequence>MPKAVLQKTSKLSTKTIDYLQRLRDVHKESEVATLLKPHYQYPLTNRVYAKVQYQRPNREPYDFDKRILRATQRTCINITKIPTATLTYLVNNFPKSKVSISKSNLLIPYTPVTQAIAQAYQVLPIDTIIEYDSV</sequence>
<name>A0A0C3QDG0_9AGAM</name>
<dbReference type="AlphaFoldDB" id="A0A0C3QDG0"/>
<reference evidence="2" key="2">
    <citation type="submission" date="2015-01" db="EMBL/GenBank/DDBJ databases">
        <title>Evolutionary Origins and Diversification of the Mycorrhizal Mutualists.</title>
        <authorList>
            <consortium name="DOE Joint Genome Institute"/>
            <consortium name="Mycorrhizal Genomics Consortium"/>
            <person name="Kohler A."/>
            <person name="Kuo A."/>
            <person name="Nagy L.G."/>
            <person name="Floudas D."/>
            <person name="Copeland A."/>
            <person name="Barry K.W."/>
            <person name="Cichocki N."/>
            <person name="Veneault-Fourrey C."/>
            <person name="LaButti K."/>
            <person name="Lindquist E.A."/>
            <person name="Lipzen A."/>
            <person name="Lundell T."/>
            <person name="Morin E."/>
            <person name="Murat C."/>
            <person name="Riley R."/>
            <person name="Ohm R."/>
            <person name="Sun H."/>
            <person name="Tunlid A."/>
            <person name="Henrissat B."/>
            <person name="Grigoriev I.V."/>
            <person name="Hibbett D.S."/>
            <person name="Martin F."/>
        </authorList>
    </citation>
    <scope>NUCLEOTIDE SEQUENCE [LARGE SCALE GENOMIC DNA]</scope>
    <source>
        <strain evidence="2">MUT 4182</strain>
    </source>
</reference>
<dbReference type="EMBL" id="KN823080">
    <property type="protein sequence ID" value="KIO23646.1"/>
    <property type="molecule type" value="Genomic_DNA"/>
</dbReference>
<keyword evidence="2" id="KW-1185">Reference proteome</keyword>
<organism evidence="1 2">
    <name type="scientific">Tulasnella calospora MUT 4182</name>
    <dbReference type="NCBI Taxonomy" id="1051891"/>
    <lineage>
        <taxon>Eukaryota</taxon>
        <taxon>Fungi</taxon>
        <taxon>Dikarya</taxon>
        <taxon>Basidiomycota</taxon>
        <taxon>Agaricomycotina</taxon>
        <taxon>Agaricomycetes</taxon>
        <taxon>Cantharellales</taxon>
        <taxon>Tulasnellaceae</taxon>
        <taxon>Tulasnella</taxon>
    </lineage>
</organism>
<protein>
    <submittedName>
        <fullName evidence="1">Uncharacterized protein</fullName>
    </submittedName>
</protein>
<accession>A0A0C3QDG0</accession>